<evidence type="ECO:0000313" key="2">
    <source>
        <dbReference type="EMBL" id="MDN4163332.1"/>
    </source>
</evidence>
<protein>
    <submittedName>
        <fullName evidence="2">Uncharacterized protein</fullName>
    </submittedName>
</protein>
<organism evidence="2 3">
    <name type="scientific">Nocardioides abyssi</name>
    <dbReference type="NCBI Taxonomy" id="3058370"/>
    <lineage>
        <taxon>Bacteria</taxon>
        <taxon>Bacillati</taxon>
        <taxon>Actinomycetota</taxon>
        <taxon>Actinomycetes</taxon>
        <taxon>Propionibacteriales</taxon>
        <taxon>Nocardioidaceae</taxon>
        <taxon>Nocardioides</taxon>
    </lineage>
</organism>
<keyword evidence="1" id="KW-0732">Signal</keyword>
<proteinExistence type="predicted"/>
<dbReference type="EMBL" id="JAUHJR010000011">
    <property type="protein sequence ID" value="MDN4163332.1"/>
    <property type="molecule type" value="Genomic_DNA"/>
</dbReference>
<evidence type="ECO:0000313" key="3">
    <source>
        <dbReference type="Proteomes" id="UP001168537"/>
    </source>
</evidence>
<gene>
    <name evidence="2" type="ORF">QWY29_18315</name>
</gene>
<evidence type="ECO:0000256" key="1">
    <source>
        <dbReference type="SAM" id="SignalP"/>
    </source>
</evidence>
<dbReference type="Proteomes" id="UP001168537">
    <property type="component" value="Unassembled WGS sequence"/>
</dbReference>
<sequence>MKTILAAAGAVVLLVVAGPAGATRPPSLEMSSPTTFEADRPLELRLKLRGTPQVPTAGSLRLVVRQSGAVLWSKTKPLNDHRAAQFVVRPLPAGKYAVVAKHLPHEDSTLPFMKTRRTLVLE</sequence>
<accession>A0ABT8EYR7</accession>
<comment type="caution">
    <text evidence="2">The sequence shown here is derived from an EMBL/GenBank/DDBJ whole genome shotgun (WGS) entry which is preliminary data.</text>
</comment>
<name>A0ABT8EYR7_9ACTN</name>
<dbReference type="RefSeq" id="WP_300962622.1">
    <property type="nucleotide sequence ID" value="NZ_JAUHJR010000011.1"/>
</dbReference>
<reference evidence="2" key="1">
    <citation type="submission" date="2023-06" db="EMBL/GenBank/DDBJ databases">
        <title>Draft genome sequence of Nocardioides sp. SOB72.</title>
        <authorList>
            <person name="Zhang G."/>
        </authorList>
    </citation>
    <scope>NUCLEOTIDE SEQUENCE</scope>
    <source>
        <strain evidence="2">SOB72</strain>
    </source>
</reference>
<keyword evidence="3" id="KW-1185">Reference proteome</keyword>
<feature type="chain" id="PRO_5046037786" evidence="1">
    <location>
        <begin position="23"/>
        <end position="122"/>
    </location>
</feature>
<feature type="signal peptide" evidence="1">
    <location>
        <begin position="1"/>
        <end position="22"/>
    </location>
</feature>